<dbReference type="PANTHER" id="PTHR10039">
    <property type="entry name" value="AMELOGENIN"/>
    <property type="match status" value="1"/>
</dbReference>
<accession>A0AAE8SDP5</accession>
<dbReference type="Gene3D" id="1.25.40.20">
    <property type="entry name" value="Ankyrin repeat-containing domain"/>
    <property type="match status" value="1"/>
</dbReference>
<evidence type="ECO:0000313" key="2">
    <source>
        <dbReference type="EMBL" id="SPJ71701.1"/>
    </source>
</evidence>
<evidence type="ECO:0000313" key="3">
    <source>
        <dbReference type="Proteomes" id="UP001187734"/>
    </source>
</evidence>
<dbReference type="SUPFAM" id="SSF48403">
    <property type="entry name" value="Ankyrin repeat"/>
    <property type="match status" value="1"/>
</dbReference>
<feature type="repeat" description="ANK" evidence="1">
    <location>
        <begin position="400"/>
        <end position="432"/>
    </location>
</feature>
<dbReference type="Pfam" id="PF12796">
    <property type="entry name" value="Ank_2"/>
    <property type="match status" value="1"/>
</dbReference>
<dbReference type="PROSITE" id="PS50297">
    <property type="entry name" value="ANK_REP_REGION"/>
    <property type="match status" value="2"/>
</dbReference>
<keyword evidence="3" id="KW-1185">Reference proteome</keyword>
<name>A0AAE8SDP5_9HYPO</name>
<dbReference type="PANTHER" id="PTHR10039:SF16">
    <property type="entry name" value="GPI INOSITOL-DEACYLASE"/>
    <property type="match status" value="1"/>
</dbReference>
<reference evidence="2" key="1">
    <citation type="submission" date="2018-03" db="EMBL/GenBank/DDBJ databases">
        <authorList>
            <person name="Guldener U."/>
        </authorList>
    </citation>
    <scope>NUCLEOTIDE SEQUENCE</scope>
</reference>
<dbReference type="InterPro" id="IPR002110">
    <property type="entry name" value="Ankyrin_rpt"/>
</dbReference>
<keyword evidence="1" id="KW-0040">ANK repeat</keyword>
<protein>
    <recommendedName>
        <fullName evidence="4">Ankyrin</fullName>
    </recommendedName>
</protein>
<proteinExistence type="predicted"/>
<sequence>MDEAGDFKSLAKTLISLRNPKSRIKTLVTSRNEVSIQRVFYDVRRISLEHHIIDIDEDIEHYVKARLIIDPDLEWLSPKVRNLVTDSLLAQSKGSFRWTTCQLDALCDCRTIREIKRSLERLPEGLNATYSRQLARLAPADITLVNRIMAWLSFSFVPITLHQLWEALAIEKGTAEIDDESRLRSSQDILLLGSSLINVSLDGYVMLSHLSVRDYLLSSEIRLNPATIGFALDMKTCHLNLAQDCLTYLMFSELSSGPSNIQEDYLLRLQKLPLLQYATRYWFYHARSAEYNEDLETLCHHFFSQGARQNFMSWVQTLNANAPLKWNIFPKHATSLYYAASLGLERVIAPLIQSSTVDELNAAGSRFGGTAIHAAALRDHRSIIEKLASAGADVNKADFNHVTPLHTAASRGSIETIKILLHYGASNEALDGMEGKTPANWARLSGHDSAARLIEVYGHISEHEKEIELYDSEESGGESDSKDCSRAIDVWQPGICYFPDYYERRSGLDCSCIIGLAIGEKTLVLDSSIALTDDGESPGKAMPVW</sequence>
<gene>
    <name evidence="2" type="ORF">FTOL_01429</name>
</gene>
<dbReference type="SMART" id="SM00248">
    <property type="entry name" value="ANK"/>
    <property type="match status" value="3"/>
</dbReference>
<dbReference type="AlphaFoldDB" id="A0AAE8SDP5"/>
<comment type="caution">
    <text evidence="2">The sequence shown here is derived from an EMBL/GenBank/DDBJ whole genome shotgun (WGS) entry which is preliminary data.</text>
</comment>
<evidence type="ECO:0008006" key="4">
    <source>
        <dbReference type="Google" id="ProtNLM"/>
    </source>
</evidence>
<evidence type="ECO:0000256" key="1">
    <source>
        <dbReference type="PROSITE-ProRule" id="PRU00023"/>
    </source>
</evidence>
<dbReference type="PROSITE" id="PS50088">
    <property type="entry name" value="ANK_REPEAT"/>
    <property type="match status" value="2"/>
</dbReference>
<dbReference type="Proteomes" id="UP001187734">
    <property type="component" value="Unassembled WGS sequence"/>
</dbReference>
<feature type="repeat" description="ANK" evidence="1">
    <location>
        <begin position="367"/>
        <end position="399"/>
    </location>
</feature>
<dbReference type="EMBL" id="ONZP01000046">
    <property type="protein sequence ID" value="SPJ71701.1"/>
    <property type="molecule type" value="Genomic_DNA"/>
</dbReference>
<dbReference type="InterPro" id="IPR036770">
    <property type="entry name" value="Ankyrin_rpt-contain_sf"/>
</dbReference>
<organism evidence="2 3">
    <name type="scientific">Fusarium torulosum</name>
    <dbReference type="NCBI Taxonomy" id="33205"/>
    <lineage>
        <taxon>Eukaryota</taxon>
        <taxon>Fungi</taxon>
        <taxon>Dikarya</taxon>
        <taxon>Ascomycota</taxon>
        <taxon>Pezizomycotina</taxon>
        <taxon>Sordariomycetes</taxon>
        <taxon>Hypocreomycetidae</taxon>
        <taxon>Hypocreales</taxon>
        <taxon>Nectriaceae</taxon>
        <taxon>Fusarium</taxon>
    </lineage>
</organism>